<organism evidence="1 2">
    <name type="scientific">Asanoa ishikariensis</name>
    <dbReference type="NCBI Taxonomy" id="137265"/>
    <lineage>
        <taxon>Bacteria</taxon>
        <taxon>Bacillati</taxon>
        <taxon>Actinomycetota</taxon>
        <taxon>Actinomycetes</taxon>
        <taxon>Micromonosporales</taxon>
        <taxon>Micromonosporaceae</taxon>
        <taxon>Asanoa</taxon>
    </lineage>
</organism>
<dbReference type="RefSeq" id="WP_143049878.1">
    <property type="nucleotide sequence ID" value="NZ_BOND01000004.1"/>
</dbReference>
<reference evidence="2" key="1">
    <citation type="submission" date="2016-10" db="EMBL/GenBank/DDBJ databases">
        <authorList>
            <person name="Varghese N."/>
            <person name="Submissions S."/>
        </authorList>
    </citation>
    <scope>NUCLEOTIDE SEQUENCE [LARGE SCALE GENOMIC DNA]</scope>
    <source>
        <strain evidence="2">DSM 44718</strain>
    </source>
</reference>
<gene>
    <name evidence="1" type="ORF">SAMN05421684_5110</name>
</gene>
<dbReference type="STRING" id="137265.SAMN05421684_5110"/>
<protein>
    <submittedName>
        <fullName evidence="1">Uncharacterized protein</fullName>
    </submittedName>
</protein>
<dbReference type="EMBL" id="FNQB01000003">
    <property type="protein sequence ID" value="SDZ44452.1"/>
    <property type="molecule type" value="Genomic_DNA"/>
</dbReference>
<dbReference type="OrthoDB" id="484536at2"/>
<proteinExistence type="predicted"/>
<evidence type="ECO:0000313" key="2">
    <source>
        <dbReference type="Proteomes" id="UP000199632"/>
    </source>
</evidence>
<keyword evidence="2" id="KW-1185">Reference proteome</keyword>
<dbReference type="AlphaFoldDB" id="A0A1H3T2I2"/>
<name>A0A1H3T2I2_9ACTN</name>
<dbReference type="Proteomes" id="UP000199632">
    <property type="component" value="Unassembled WGS sequence"/>
</dbReference>
<sequence length="113" mass="12403">MAVPKLVRAAMRVAAQHQFAYSSATSHGRLWVVSLDGGGHGKTPHAGFAEPGEWLRLGGTVVIDDFTPTTDWPPRHGGEVDHPRLRWLDHPRLRATQLRLTPDLAVVIGTRIS</sequence>
<accession>A0A1H3T2I2</accession>
<evidence type="ECO:0000313" key="1">
    <source>
        <dbReference type="EMBL" id="SDZ44452.1"/>
    </source>
</evidence>